<keyword evidence="1" id="KW-0812">Transmembrane</keyword>
<evidence type="ECO:0000256" key="1">
    <source>
        <dbReference type="SAM" id="Phobius"/>
    </source>
</evidence>
<protein>
    <submittedName>
        <fullName evidence="2">Uncharacterized protein</fullName>
    </submittedName>
</protein>
<keyword evidence="3" id="KW-1185">Reference proteome</keyword>
<accession>A0A975GKQ6</accession>
<organism evidence="2 3">
    <name type="scientific">Desulfonema magnum</name>
    <dbReference type="NCBI Taxonomy" id="45655"/>
    <lineage>
        <taxon>Bacteria</taxon>
        <taxon>Pseudomonadati</taxon>
        <taxon>Thermodesulfobacteriota</taxon>
        <taxon>Desulfobacteria</taxon>
        <taxon>Desulfobacterales</taxon>
        <taxon>Desulfococcaceae</taxon>
        <taxon>Desulfonema</taxon>
    </lineage>
</organism>
<reference evidence="2" key="1">
    <citation type="journal article" date="2021" name="Microb. Physiol.">
        <title>Proteogenomic Insights into the Physiology of Marine, Sulfate-Reducing, Filamentous Desulfonema limicola and Desulfonema magnum.</title>
        <authorList>
            <person name="Schnaars V."/>
            <person name="Wohlbrand L."/>
            <person name="Scheve S."/>
            <person name="Hinrichs C."/>
            <person name="Reinhardt R."/>
            <person name="Rabus R."/>
        </authorList>
    </citation>
    <scope>NUCLEOTIDE SEQUENCE</scope>
    <source>
        <strain evidence="2">4be13</strain>
    </source>
</reference>
<dbReference type="KEGG" id="dmm:dnm_009150"/>
<dbReference type="Proteomes" id="UP000663722">
    <property type="component" value="Chromosome"/>
</dbReference>
<keyword evidence="1" id="KW-0472">Membrane</keyword>
<proteinExistence type="predicted"/>
<dbReference type="EMBL" id="CP061800">
    <property type="protein sequence ID" value="QTA84912.1"/>
    <property type="molecule type" value="Genomic_DNA"/>
</dbReference>
<gene>
    <name evidence="2" type="ORF">dnm_009150</name>
</gene>
<keyword evidence="1" id="KW-1133">Transmembrane helix</keyword>
<name>A0A975GKQ6_9BACT</name>
<dbReference type="AlphaFoldDB" id="A0A975GKQ6"/>
<sequence>MKKFSLKIKRESKPKIFYILPWLIICIFYYILPKDRLMPNFSL</sequence>
<feature type="transmembrane region" description="Helical" evidence="1">
    <location>
        <begin position="16"/>
        <end position="32"/>
    </location>
</feature>
<evidence type="ECO:0000313" key="2">
    <source>
        <dbReference type="EMBL" id="QTA84912.1"/>
    </source>
</evidence>
<evidence type="ECO:0000313" key="3">
    <source>
        <dbReference type="Proteomes" id="UP000663722"/>
    </source>
</evidence>